<accession>A0ABV7F590</accession>
<reference evidence="5" key="1">
    <citation type="journal article" date="2019" name="Int. J. Syst. Evol. Microbiol.">
        <title>The Global Catalogue of Microorganisms (GCM) 10K type strain sequencing project: providing services to taxonomists for standard genome sequencing and annotation.</title>
        <authorList>
            <consortium name="The Broad Institute Genomics Platform"/>
            <consortium name="The Broad Institute Genome Sequencing Center for Infectious Disease"/>
            <person name="Wu L."/>
            <person name="Ma J."/>
        </authorList>
    </citation>
    <scope>NUCLEOTIDE SEQUENCE [LARGE SCALE GENOMIC DNA]</scope>
    <source>
        <strain evidence="5">KCTC 42986</strain>
    </source>
</reference>
<dbReference type="RefSeq" id="WP_390321933.1">
    <property type="nucleotide sequence ID" value="NZ_JBHRTP010000045.1"/>
</dbReference>
<proteinExistence type="predicted"/>
<name>A0ABV7F590_9BURK</name>
<evidence type="ECO:0000256" key="2">
    <source>
        <dbReference type="ARBA" id="ARBA00012171"/>
    </source>
</evidence>
<dbReference type="PANTHER" id="PTHR47271:SF2">
    <property type="entry name" value="ARGININE DEIMINASE"/>
    <property type="match status" value="1"/>
</dbReference>
<comment type="catalytic activity">
    <reaction evidence="3">
        <text>L-arginine + H2O = L-citrulline + NH4(+)</text>
        <dbReference type="Rhea" id="RHEA:19597"/>
        <dbReference type="ChEBI" id="CHEBI:15377"/>
        <dbReference type="ChEBI" id="CHEBI:28938"/>
        <dbReference type="ChEBI" id="CHEBI:32682"/>
        <dbReference type="ChEBI" id="CHEBI:57743"/>
        <dbReference type="EC" id="3.5.3.6"/>
    </reaction>
</comment>
<sequence length="301" mass="32784">MINPAAAERFLMCSPEHFEVSYVINPWMAGNVVDRALAAQQWTALATLLGAVATVEHINGAAGIPDMVFTANAGVVLGTACVLSRFRVAERQGEEVHFERWFTSHGFDVLTLPRDLHFEGAGDALLDRYQSLLWLGYGHRSDPACAPIVADWLGIETQPLRLVNDRFYHLDTCFCPLAGGYLLYYPAAFDIVSQAVIESRVPAGHRIVVTDVDAFAFACNAVNCGRHLFLNKASPTLVDQLHGYGFEVTQTPLTEYLKSGGSAKCLTLKVTETSNERAALCAGGSRDFAGIPARNDHQLLA</sequence>
<dbReference type="Gene3D" id="3.75.10.10">
    <property type="entry name" value="L-arginine/glycine Amidinotransferase, Chain A"/>
    <property type="match status" value="1"/>
</dbReference>
<keyword evidence="5" id="KW-1185">Reference proteome</keyword>
<comment type="pathway">
    <text evidence="1">Amino-acid degradation; L-arginine degradation via ADI pathway; carbamoyl phosphate from L-arginine: step 1/2.</text>
</comment>
<evidence type="ECO:0000313" key="4">
    <source>
        <dbReference type="EMBL" id="MFC3109211.1"/>
    </source>
</evidence>
<dbReference type="PANTHER" id="PTHR47271">
    <property type="entry name" value="ARGININE DEIMINASE"/>
    <property type="match status" value="1"/>
</dbReference>
<organism evidence="4 5">
    <name type="scientific">Undibacterium arcticum</name>
    <dbReference type="NCBI Taxonomy" id="1762892"/>
    <lineage>
        <taxon>Bacteria</taxon>
        <taxon>Pseudomonadati</taxon>
        <taxon>Pseudomonadota</taxon>
        <taxon>Betaproteobacteria</taxon>
        <taxon>Burkholderiales</taxon>
        <taxon>Oxalobacteraceae</taxon>
        <taxon>Undibacterium</taxon>
    </lineage>
</organism>
<dbReference type="Proteomes" id="UP001595530">
    <property type="component" value="Unassembled WGS sequence"/>
</dbReference>
<comment type="caution">
    <text evidence="4">The sequence shown here is derived from an EMBL/GenBank/DDBJ whole genome shotgun (WGS) entry which is preliminary data.</text>
</comment>
<gene>
    <name evidence="4" type="ORF">ACFOFO_14770</name>
</gene>
<evidence type="ECO:0000256" key="1">
    <source>
        <dbReference type="ARBA" id="ARBA00005213"/>
    </source>
</evidence>
<dbReference type="EMBL" id="JBHRTP010000045">
    <property type="protein sequence ID" value="MFC3109211.1"/>
    <property type="molecule type" value="Genomic_DNA"/>
</dbReference>
<evidence type="ECO:0000256" key="3">
    <source>
        <dbReference type="ARBA" id="ARBA00049429"/>
    </source>
</evidence>
<dbReference type="Pfam" id="PF19420">
    <property type="entry name" value="DDAH_eukar"/>
    <property type="match status" value="1"/>
</dbReference>
<protein>
    <recommendedName>
        <fullName evidence="2">arginine deiminase</fullName>
        <ecNumber evidence="2">3.5.3.6</ecNumber>
    </recommendedName>
</protein>
<dbReference type="EC" id="3.5.3.6" evidence="2"/>
<dbReference type="SUPFAM" id="SSF55909">
    <property type="entry name" value="Pentein"/>
    <property type="match status" value="1"/>
</dbReference>
<evidence type="ECO:0000313" key="5">
    <source>
        <dbReference type="Proteomes" id="UP001595530"/>
    </source>
</evidence>